<dbReference type="InterPro" id="IPR019734">
    <property type="entry name" value="TPR_rpt"/>
</dbReference>
<sequence length="380" mass="43495">MKISLSVTGIFFVVVFLGACTTMPPTATEVDTDHLLSGEPLLGYRVTPQQLPEVDILGLSGEMRELLDSIAPDAGSSQRLAALLKAFGGQFHVKYDADSTLTAAETFHEQRGNCMAFTVMMVAMTRALGAEAYFNQVEVPQTWDYADADTFVVYRHINMVSKSPRGRRVVDFDLAAYDPVYDQFRLSDSAAFAQFYSNRAVELLKDGDTRAAFLHMRKALELQPQGSELWANLGVIYGRAGFTAESEQSYLQAIRLKPANLTAISNLERLYRNSGRQAQAEHYERQARYYRERNPYYLYFQARNAYEHGEFELAHKRLRRALWKYSDDHRFHFLMGLTNYRLGDMKESHEHFTEAFSLAENPGTKNAYMRKLEYLQQDRQ</sequence>
<evidence type="ECO:0000256" key="1">
    <source>
        <dbReference type="ARBA" id="ARBA00022737"/>
    </source>
</evidence>
<reference evidence="4 5" key="1">
    <citation type="submission" date="2020-08" db="EMBL/GenBank/DDBJ databases">
        <title>Genomic Encyclopedia of Type Strains, Phase III (KMG-III): the genomes of soil and plant-associated and newly described type strains.</title>
        <authorList>
            <person name="Whitman W."/>
        </authorList>
    </citation>
    <scope>NUCLEOTIDE SEQUENCE [LARGE SCALE GENOMIC DNA]</scope>
    <source>
        <strain evidence="4 5">CECT 8799</strain>
    </source>
</reference>
<dbReference type="InterPro" id="IPR052346">
    <property type="entry name" value="O-mannosyl-transferase_TMTC"/>
</dbReference>
<keyword evidence="5" id="KW-1185">Reference proteome</keyword>
<dbReference type="PROSITE" id="PS50005">
    <property type="entry name" value="TPR"/>
    <property type="match status" value="2"/>
</dbReference>
<dbReference type="Pfam" id="PF13181">
    <property type="entry name" value="TPR_8"/>
    <property type="match status" value="1"/>
</dbReference>
<dbReference type="PANTHER" id="PTHR44227">
    <property type="match status" value="1"/>
</dbReference>
<dbReference type="InterPro" id="IPR038765">
    <property type="entry name" value="Papain-like_cys_pep_sf"/>
</dbReference>
<organism evidence="4 5">
    <name type="scientific">Microbulbifer rhizosphaerae</name>
    <dbReference type="NCBI Taxonomy" id="1562603"/>
    <lineage>
        <taxon>Bacteria</taxon>
        <taxon>Pseudomonadati</taxon>
        <taxon>Pseudomonadota</taxon>
        <taxon>Gammaproteobacteria</taxon>
        <taxon>Cellvibrionales</taxon>
        <taxon>Microbulbiferaceae</taxon>
        <taxon>Microbulbifer</taxon>
    </lineage>
</organism>
<dbReference type="EMBL" id="JACHWZ010000012">
    <property type="protein sequence ID" value="MBB3061971.1"/>
    <property type="molecule type" value="Genomic_DNA"/>
</dbReference>
<dbReference type="AlphaFoldDB" id="A0A7W4WEA5"/>
<evidence type="ECO:0000313" key="4">
    <source>
        <dbReference type="EMBL" id="MBB3061971.1"/>
    </source>
</evidence>
<dbReference type="Proteomes" id="UP000535937">
    <property type="component" value="Unassembled WGS sequence"/>
</dbReference>
<dbReference type="RefSeq" id="WP_183460833.1">
    <property type="nucleotide sequence ID" value="NZ_JACHWZ010000012.1"/>
</dbReference>
<dbReference type="SMART" id="SM00028">
    <property type="entry name" value="TPR"/>
    <property type="match status" value="3"/>
</dbReference>
<protein>
    <submittedName>
        <fullName evidence="4">Flp pilus assembly protein TadD</fullName>
    </submittedName>
</protein>
<keyword evidence="1" id="KW-0677">Repeat</keyword>
<feature type="repeat" description="TPR" evidence="3">
    <location>
        <begin position="227"/>
        <end position="260"/>
    </location>
</feature>
<dbReference type="SUPFAM" id="SSF48452">
    <property type="entry name" value="TPR-like"/>
    <property type="match status" value="1"/>
</dbReference>
<proteinExistence type="predicted"/>
<dbReference type="SUPFAM" id="SSF54001">
    <property type="entry name" value="Cysteine proteinases"/>
    <property type="match status" value="1"/>
</dbReference>
<evidence type="ECO:0000256" key="3">
    <source>
        <dbReference type="PROSITE-ProRule" id="PRU00339"/>
    </source>
</evidence>
<dbReference type="InterPro" id="IPR011990">
    <property type="entry name" value="TPR-like_helical_dom_sf"/>
</dbReference>
<evidence type="ECO:0000256" key="2">
    <source>
        <dbReference type="ARBA" id="ARBA00022803"/>
    </source>
</evidence>
<dbReference type="Gene3D" id="1.25.40.10">
    <property type="entry name" value="Tetratricopeptide repeat domain"/>
    <property type="match status" value="2"/>
</dbReference>
<gene>
    <name evidence="4" type="ORF">FHS09_002814</name>
</gene>
<feature type="repeat" description="TPR" evidence="3">
    <location>
        <begin position="193"/>
        <end position="226"/>
    </location>
</feature>
<dbReference type="PROSITE" id="PS51257">
    <property type="entry name" value="PROKAR_LIPOPROTEIN"/>
    <property type="match status" value="1"/>
</dbReference>
<dbReference type="Gene3D" id="3.10.620.30">
    <property type="match status" value="1"/>
</dbReference>
<dbReference type="PANTHER" id="PTHR44227:SF3">
    <property type="entry name" value="PROTEIN O-MANNOSYL-TRANSFERASE TMTC4"/>
    <property type="match status" value="1"/>
</dbReference>
<dbReference type="Pfam" id="PF13432">
    <property type="entry name" value="TPR_16"/>
    <property type="match status" value="1"/>
</dbReference>
<comment type="caution">
    <text evidence="4">The sequence shown here is derived from an EMBL/GenBank/DDBJ whole genome shotgun (WGS) entry which is preliminary data.</text>
</comment>
<name>A0A7W4WEA5_9GAMM</name>
<keyword evidence="2 3" id="KW-0802">TPR repeat</keyword>
<evidence type="ECO:0000313" key="5">
    <source>
        <dbReference type="Proteomes" id="UP000535937"/>
    </source>
</evidence>
<accession>A0A7W4WEA5</accession>